<dbReference type="Pfam" id="PF01740">
    <property type="entry name" value="STAS"/>
    <property type="match status" value="1"/>
</dbReference>
<dbReference type="InterPro" id="IPR036513">
    <property type="entry name" value="STAS_dom_sf"/>
</dbReference>
<proteinExistence type="inferred from homology"/>
<dbReference type="PATRIC" id="fig|54005.3.peg.706"/>
<dbReference type="GO" id="GO:0043856">
    <property type="term" value="F:anti-sigma factor antagonist activity"/>
    <property type="evidence" value="ECO:0007669"/>
    <property type="project" value="InterPro"/>
</dbReference>
<feature type="domain" description="STAS" evidence="3">
    <location>
        <begin position="3"/>
        <end position="103"/>
    </location>
</feature>
<reference evidence="4 5" key="1">
    <citation type="submission" date="2016-01" db="EMBL/GenBank/DDBJ databases">
        <authorList>
            <person name="Oliw E.H."/>
        </authorList>
    </citation>
    <scope>NUCLEOTIDE SEQUENCE [LARGE SCALE GENOMIC DNA]</scope>
    <source>
        <strain evidence="4 5">CMW7756A</strain>
    </source>
</reference>
<protein>
    <recommendedName>
        <fullName evidence="2">Anti-sigma factor antagonist</fullName>
    </recommendedName>
</protein>
<dbReference type="NCBIfam" id="TIGR00377">
    <property type="entry name" value="ant_ant_sig"/>
    <property type="match status" value="1"/>
</dbReference>
<sequence length="103" mass="12282">MEFKLEAKNTDEFLVLYPQGELDVYNTKNFKEKSMKFYEKDKKDILFDCKELEYLDSTGLGSLIYILKEVEKEDHKIVIENLNPSIMKLFKITKLEDMFEIRG</sequence>
<evidence type="ECO:0000256" key="1">
    <source>
        <dbReference type="ARBA" id="ARBA00009013"/>
    </source>
</evidence>
<organism evidence="4">
    <name type="scientific">Peptoniphilus harei</name>
    <dbReference type="NCBI Taxonomy" id="54005"/>
    <lineage>
        <taxon>Bacteria</taxon>
        <taxon>Bacillati</taxon>
        <taxon>Bacillota</taxon>
        <taxon>Tissierellia</taxon>
        <taxon>Tissierellales</taxon>
        <taxon>Peptoniphilaceae</taxon>
        <taxon>Peptoniphilus</taxon>
    </lineage>
</organism>
<evidence type="ECO:0000313" key="4">
    <source>
        <dbReference type="EMBL" id="KXA30853.1"/>
    </source>
</evidence>
<dbReference type="RefSeq" id="WP_060799932.1">
    <property type="nucleotide sequence ID" value="NZ_KQ957096.1"/>
</dbReference>
<dbReference type="InterPro" id="IPR003658">
    <property type="entry name" value="Anti-sigma_ant"/>
</dbReference>
<evidence type="ECO:0000313" key="5">
    <source>
        <dbReference type="Proteomes" id="UP000070174"/>
    </source>
</evidence>
<dbReference type="SUPFAM" id="SSF52091">
    <property type="entry name" value="SpoIIaa-like"/>
    <property type="match status" value="1"/>
</dbReference>
<dbReference type="EMBL" id="LRQE01000023">
    <property type="protein sequence ID" value="KXA30853.1"/>
    <property type="molecule type" value="Genomic_DNA"/>
</dbReference>
<dbReference type="Gene3D" id="3.30.750.24">
    <property type="entry name" value="STAS domain"/>
    <property type="match status" value="1"/>
</dbReference>
<name>A0A133PQD2_9FIRM</name>
<dbReference type="CDD" id="cd07043">
    <property type="entry name" value="STAS_anti-anti-sigma_factors"/>
    <property type="match status" value="1"/>
</dbReference>
<evidence type="ECO:0000259" key="3">
    <source>
        <dbReference type="PROSITE" id="PS50801"/>
    </source>
</evidence>
<evidence type="ECO:0000256" key="2">
    <source>
        <dbReference type="RuleBase" id="RU003749"/>
    </source>
</evidence>
<dbReference type="PROSITE" id="PS50801">
    <property type="entry name" value="STAS"/>
    <property type="match status" value="1"/>
</dbReference>
<comment type="similarity">
    <text evidence="1 2">Belongs to the anti-sigma-factor antagonist family.</text>
</comment>
<gene>
    <name evidence="4" type="ORF">HMPREF3229_00718</name>
</gene>
<dbReference type="PANTHER" id="PTHR33495">
    <property type="entry name" value="ANTI-SIGMA FACTOR ANTAGONIST TM_1081-RELATED-RELATED"/>
    <property type="match status" value="1"/>
</dbReference>
<dbReference type="AlphaFoldDB" id="A0A133PQD2"/>
<accession>A0A133PQD2</accession>
<dbReference type="Proteomes" id="UP000070174">
    <property type="component" value="Unassembled WGS sequence"/>
</dbReference>
<comment type="caution">
    <text evidence="4">The sequence shown here is derived from an EMBL/GenBank/DDBJ whole genome shotgun (WGS) entry which is preliminary data.</text>
</comment>
<dbReference type="InterPro" id="IPR002645">
    <property type="entry name" value="STAS_dom"/>
</dbReference>